<accession>A0A1M4ZW50</accession>
<dbReference type="InterPro" id="IPR013437">
    <property type="entry name" value="FtsW"/>
</dbReference>
<feature type="transmembrane region" description="Helical" evidence="21">
    <location>
        <begin position="172"/>
        <end position="193"/>
    </location>
</feature>
<evidence type="ECO:0000256" key="9">
    <source>
        <dbReference type="ARBA" id="ARBA00022984"/>
    </source>
</evidence>
<evidence type="ECO:0000256" key="8">
    <source>
        <dbReference type="ARBA" id="ARBA00022960"/>
    </source>
</evidence>
<dbReference type="GO" id="GO:0032153">
    <property type="term" value="C:cell division site"/>
    <property type="evidence" value="ECO:0007669"/>
    <property type="project" value="TreeGrafter"/>
</dbReference>
<evidence type="ECO:0000256" key="20">
    <source>
        <dbReference type="ARBA" id="ARBA00049902"/>
    </source>
</evidence>
<proteinExistence type="inferred from homology"/>
<feature type="transmembrane region" description="Helical" evidence="21">
    <location>
        <begin position="340"/>
        <end position="361"/>
    </location>
</feature>
<protein>
    <recommendedName>
        <fullName evidence="17">Probable peptidoglycan glycosyltransferase FtsW</fullName>
        <ecNumber evidence="19">2.4.99.28</ecNumber>
    </recommendedName>
    <alternativeName>
        <fullName evidence="18">Cell division protein FtsW</fullName>
    </alternativeName>
    <alternativeName>
        <fullName evidence="15">Cell wall polymerase</fullName>
    </alternativeName>
    <alternativeName>
        <fullName evidence="14">Peptidoglycan polymerase</fullName>
    </alternativeName>
</protein>
<evidence type="ECO:0000256" key="15">
    <source>
        <dbReference type="ARBA" id="ARBA00033270"/>
    </source>
</evidence>
<organism evidence="22 23">
    <name type="scientific">Kaistia soli DSM 19436</name>
    <dbReference type="NCBI Taxonomy" id="1122133"/>
    <lineage>
        <taxon>Bacteria</taxon>
        <taxon>Pseudomonadati</taxon>
        <taxon>Pseudomonadota</taxon>
        <taxon>Alphaproteobacteria</taxon>
        <taxon>Hyphomicrobiales</taxon>
        <taxon>Kaistiaceae</taxon>
        <taxon>Kaistia</taxon>
    </lineage>
</organism>
<feature type="transmembrane region" description="Helical" evidence="21">
    <location>
        <begin position="83"/>
        <end position="102"/>
    </location>
</feature>
<dbReference type="GO" id="GO:0005886">
    <property type="term" value="C:plasma membrane"/>
    <property type="evidence" value="ECO:0007669"/>
    <property type="project" value="UniProtKB-SubCell"/>
</dbReference>
<dbReference type="OrthoDB" id="9768187at2"/>
<keyword evidence="5" id="KW-0328">Glycosyltransferase</keyword>
<reference evidence="22 23" key="1">
    <citation type="submission" date="2016-11" db="EMBL/GenBank/DDBJ databases">
        <authorList>
            <person name="Jaros S."/>
            <person name="Januszkiewicz K."/>
            <person name="Wedrychowicz H."/>
        </authorList>
    </citation>
    <scope>NUCLEOTIDE SEQUENCE [LARGE SCALE GENOMIC DNA]</scope>
    <source>
        <strain evidence="22 23">DSM 19436</strain>
    </source>
</reference>
<feature type="transmembrane region" description="Helical" evidence="21">
    <location>
        <begin position="307"/>
        <end position="328"/>
    </location>
</feature>
<evidence type="ECO:0000256" key="4">
    <source>
        <dbReference type="ARBA" id="ARBA00022618"/>
    </source>
</evidence>
<evidence type="ECO:0000256" key="1">
    <source>
        <dbReference type="ARBA" id="ARBA00004651"/>
    </source>
</evidence>
<evidence type="ECO:0000256" key="7">
    <source>
        <dbReference type="ARBA" id="ARBA00022692"/>
    </source>
</evidence>
<evidence type="ECO:0000256" key="19">
    <source>
        <dbReference type="ARBA" id="ARBA00044770"/>
    </source>
</evidence>
<dbReference type="PANTHER" id="PTHR30474:SF2">
    <property type="entry name" value="PEPTIDOGLYCAN GLYCOSYLTRANSFERASE FTSW-RELATED"/>
    <property type="match status" value="1"/>
</dbReference>
<feature type="transmembrane region" description="Helical" evidence="21">
    <location>
        <begin position="20"/>
        <end position="38"/>
    </location>
</feature>
<keyword evidence="12" id="KW-0131">Cell cycle</keyword>
<dbReference type="RefSeq" id="WP_073052429.1">
    <property type="nucleotide sequence ID" value="NZ_FQUP01000001.1"/>
</dbReference>
<keyword evidence="6" id="KW-0808">Transferase</keyword>
<feature type="transmembrane region" description="Helical" evidence="21">
    <location>
        <begin position="274"/>
        <end position="295"/>
    </location>
</feature>
<feature type="transmembrane region" description="Helical" evidence="21">
    <location>
        <begin position="148"/>
        <end position="165"/>
    </location>
</feature>
<dbReference type="GO" id="GO:0015648">
    <property type="term" value="F:lipid-linked peptidoglycan transporter activity"/>
    <property type="evidence" value="ECO:0007669"/>
    <property type="project" value="TreeGrafter"/>
</dbReference>
<evidence type="ECO:0000256" key="5">
    <source>
        <dbReference type="ARBA" id="ARBA00022676"/>
    </source>
</evidence>
<evidence type="ECO:0000256" key="17">
    <source>
        <dbReference type="ARBA" id="ARBA00041185"/>
    </source>
</evidence>
<feature type="transmembrane region" description="Helical" evidence="21">
    <location>
        <begin position="114"/>
        <end position="136"/>
    </location>
</feature>
<dbReference type="EMBL" id="FQUP01000001">
    <property type="protein sequence ID" value="SHF22263.1"/>
    <property type="molecule type" value="Genomic_DNA"/>
</dbReference>
<evidence type="ECO:0000256" key="3">
    <source>
        <dbReference type="ARBA" id="ARBA00022475"/>
    </source>
</evidence>
<comment type="subcellular location">
    <subcellularLocation>
        <location evidence="1">Cell membrane</location>
        <topology evidence="1">Multi-pass membrane protein</topology>
    </subcellularLocation>
</comment>
<dbReference type="InterPro" id="IPR001182">
    <property type="entry name" value="FtsW/RodA"/>
</dbReference>
<evidence type="ECO:0000313" key="22">
    <source>
        <dbReference type="EMBL" id="SHF22263.1"/>
    </source>
</evidence>
<dbReference type="GO" id="GO:0008955">
    <property type="term" value="F:peptidoglycan glycosyltransferase activity"/>
    <property type="evidence" value="ECO:0007669"/>
    <property type="project" value="UniProtKB-EC"/>
</dbReference>
<dbReference type="Pfam" id="PF01098">
    <property type="entry name" value="FTSW_RODA_SPOVE"/>
    <property type="match status" value="1"/>
</dbReference>
<name>A0A1M4ZW50_9HYPH</name>
<dbReference type="Proteomes" id="UP000184485">
    <property type="component" value="Unassembled WGS sequence"/>
</dbReference>
<evidence type="ECO:0000256" key="2">
    <source>
        <dbReference type="ARBA" id="ARBA00004752"/>
    </source>
</evidence>
<keyword evidence="3" id="KW-1003">Cell membrane</keyword>
<evidence type="ECO:0000256" key="14">
    <source>
        <dbReference type="ARBA" id="ARBA00032370"/>
    </source>
</evidence>
<sequence length="387" mass="41999">MVSRADRGIFAEWWWTVDKYLLFSMLALMIMGVVLSLAGSPPVAERIGLDSFHFTTRHVLFLIPTVAIMLATSMLSPQKARRAALIVFAIAIVLMFVTLFIGQEVKGARRWINIVGFSLQPSEFMKPAFVILSAWLFTENSRRSDIPGNIFAILLLTIVVALLVAQPDLGQTMLVVIAWSAVFFMAGLSWYWIAALAGLGAGGVLAAYTVFPHFAGRINRFLDPGTGDTFQVDTAMQSILGGGWFGRGPGEGVVKRILPDSHTDFIFAVAAEEYGILLCIGLVLVFAFIVVRGLSHSLKNEDPFIRLGSAGLIVMFGVQSVINMSVNLNLVPAKGMTLPFISYGGSSMLALAFQMGLVLALTRRRFEPIRLTAGFGRYGNPAKAGAA</sequence>
<evidence type="ECO:0000256" key="12">
    <source>
        <dbReference type="ARBA" id="ARBA00023306"/>
    </source>
</evidence>
<dbReference type="GO" id="GO:0008360">
    <property type="term" value="P:regulation of cell shape"/>
    <property type="evidence" value="ECO:0007669"/>
    <property type="project" value="UniProtKB-KW"/>
</dbReference>
<feature type="transmembrane region" description="Helical" evidence="21">
    <location>
        <begin position="59"/>
        <end position="77"/>
    </location>
</feature>
<dbReference type="GO" id="GO:0051301">
    <property type="term" value="P:cell division"/>
    <property type="evidence" value="ECO:0007669"/>
    <property type="project" value="UniProtKB-KW"/>
</dbReference>
<evidence type="ECO:0000256" key="16">
    <source>
        <dbReference type="ARBA" id="ARBA00038053"/>
    </source>
</evidence>
<dbReference type="EC" id="2.4.99.28" evidence="19"/>
<keyword evidence="13" id="KW-0961">Cell wall biogenesis/degradation</keyword>
<evidence type="ECO:0000256" key="13">
    <source>
        <dbReference type="ARBA" id="ARBA00023316"/>
    </source>
</evidence>
<keyword evidence="9" id="KW-0573">Peptidoglycan synthesis</keyword>
<comment type="catalytic activity">
    <reaction evidence="20">
        <text>[GlcNAc-(1-&gt;4)-Mur2Ac(oyl-L-Ala-gamma-D-Glu-L-Lys-D-Ala-D-Ala)](n)-di-trans,octa-cis-undecaprenyl diphosphate + beta-D-GlcNAc-(1-&gt;4)-Mur2Ac(oyl-L-Ala-gamma-D-Glu-L-Lys-D-Ala-D-Ala)-di-trans,octa-cis-undecaprenyl diphosphate = [GlcNAc-(1-&gt;4)-Mur2Ac(oyl-L-Ala-gamma-D-Glu-L-Lys-D-Ala-D-Ala)](n+1)-di-trans,octa-cis-undecaprenyl diphosphate + di-trans,octa-cis-undecaprenyl diphosphate + H(+)</text>
        <dbReference type="Rhea" id="RHEA:23708"/>
        <dbReference type="Rhea" id="RHEA-COMP:9602"/>
        <dbReference type="Rhea" id="RHEA-COMP:9603"/>
        <dbReference type="ChEBI" id="CHEBI:15378"/>
        <dbReference type="ChEBI" id="CHEBI:58405"/>
        <dbReference type="ChEBI" id="CHEBI:60033"/>
        <dbReference type="ChEBI" id="CHEBI:78435"/>
        <dbReference type="EC" id="2.4.99.28"/>
    </reaction>
</comment>
<gene>
    <name evidence="22" type="ORF">SAMN02745157_1942</name>
</gene>
<evidence type="ECO:0000256" key="11">
    <source>
        <dbReference type="ARBA" id="ARBA00023136"/>
    </source>
</evidence>
<evidence type="ECO:0000313" key="23">
    <source>
        <dbReference type="Proteomes" id="UP000184485"/>
    </source>
</evidence>
<dbReference type="GO" id="GO:0009252">
    <property type="term" value="P:peptidoglycan biosynthetic process"/>
    <property type="evidence" value="ECO:0007669"/>
    <property type="project" value="UniProtKB-KW"/>
</dbReference>
<evidence type="ECO:0000256" key="10">
    <source>
        <dbReference type="ARBA" id="ARBA00022989"/>
    </source>
</evidence>
<evidence type="ECO:0000256" key="21">
    <source>
        <dbReference type="SAM" id="Phobius"/>
    </source>
</evidence>
<keyword evidence="4 22" id="KW-0132">Cell division</keyword>
<dbReference type="AlphaFoldDB" id="A0A1M4ZW50"/>
<dbReference type="GO" id="GO:0071555">
    <property type="term" value="P:cell wall organization"/>
    <property type="evidence" value="ECO:0007669"/>
    <property type="project" value="UniProtKB-KW"/>
</dbReference>
<keyword evidence="11 21" id="KW-0472">Membrane</keyword>
<keyword evidence="7 21" id="KW-0812">Transmembrane</keyword>
<evidence type="ECO:0000256" key="18">
    <source>
        <dbReference type="ARBA" id="ARBA00041418"/>
    </source>
</evidence>
<evidence type="ECO:0000256" key="6">
    <source>
        <dbReference type="ARBA" id="ARBA00022679"/>
    </source>
</evidence>
<dbReference type="STRING" id="1122133.SAMN02745157_1942"/>
<dbReference type="PANTHER" id="PTHR30474">
    <property type="entry name" value="CELL CYCLE PROTEIN"/>
    <property type="match status" value="1"/>
</dbReference>
<keyword evidence="10 21" id="KW-1133">Transmembrane helix</keyword>
<dbReference type="NCBIfam" id="TIGR02614">
    <property type="entry name" value="ftsW"/>
    <property type="match status" value="1"/>
</dbReference>
<comment type="pathway">
    <text evidence="2">Cell wall biogenesis; peptidoglycan biosynthesis.</text>
</comment>
<keyword evidence="8" id="KW-0133">Cell shape</keyword>
<comment type="similarity">
    <text evidence="16">Belongs to the SEDS family. FtsW subfamily.</text>
</comment>
<keyword evidence="23" id="KW-1185">Reference proteome</keyword>